<feature type="compositionally biased region" description="Basic and acidic residues" evidence="1">
    <location>
        <begin position="97"/>
        <end position="107"/>
    </location>
</feature>
<accession>A0A9K3E833</accession>
<evidence type="ECO:0000313" key="3">
    <source>
        <dbReference type="Proteomes" id="UP000215914"/>
    </source>
</evidence>
<name>A0A9K3E833_HELAN</name>
<evidence type="ECO:0000313" key="2">
    <source>
        <dbReference type="EMBL" id="KAF5768545.1"/>
    </source>
</evidence>
<dbReference type="AlphaFoldDB" id="A0A9K3E833"/>
<comment type="caution">
    <text evidence="2">The sequence shown here is derived from an EMBL/GenBank/DDBJ whole genome shotgun (WGS) entry which is preliminary data.</text>
</comment>
<gene>
    <name evidence="2" type="ORF">HanXRQr2_Chr14g0637661</name>
</gene>
<dbReference type="EMBL" id="MNCJ02000329">
    <property type="protein sequence ID" value="KAF5768545.1"/>
    <property type="molecule type" value="Genomic_DNA"/>
</dbReference>
<evidence type="ECO:0000256" key="1">
    <source>
        <dbReference type="SAM" id="MobiDB-lite"/>
    </source>
</evidence>
<feature type="region of interest" description="Disordered" evidence="1">
    <location>
        <begin position="172"/>
        <end position="244"/>
    </location>
</feature>
<dbReference type="Proteomes" id="UP000215914">
    <property type="component" value="Unassembled WGS sequence"/>
</dbReference>
<sequence length="244" mass="26141">MVIPLEDIPFDDLVDIDVELFVDGPCDDAHGDEELDEDVVAIPLFEVPVAIGLRRYATDSDDNTAISVALSPPHDLEPRLEPDFVPDDQPIDAPADPELRPAPEPLPDHDPIPFGLPDIAPLIPDPVPAPADPPVTDPDTPPLAHAPAEVARFHSMESDDHRVELPIAFLQGIPAPCPGEGTSDQQPSHDPHVSAASPHIPQSAPFAHFTSSPTDEPFRGSPPYSMSTSDPYHPSRFSTGGCES</sequence>
<reference evidence="2" key="1">
    <citation type="journal article" date="2017" name="Nature">
        <title>The sunflower genome provides insights into oil metabolism, flowering and Asterid evolution.</title>
        <authorList>
            <person name="Badouin H."/>
            <person name="Gouzy J."/>
            <person name="Grassa C.J."/>
            <person name="Murat F."/>
            <person name="Staton S.E."/>
            <person name="Cottret L."/>
            <person name="Lelandais-Briere C."/>
            <person name="Owens G.L."/>
            <person name="Carrere S."/>
            <person name="Mayjonade B."/>
            <person name="Legrand L."/>
            <person name="Gill N."/>
            <person name="Kane N.C."/>
            <person name="Bowers J.E."/>
            <person name="Hubner S."/>
            <person name="Bellec A."/>
            <person name="Berard A."/>
            <person name="Berges H."/>
            <person name="Blanchet N."/>
            <person name="Boniface M.C."/>
            <person name="Brunel D."/>
            <person name="Catrice O."/>
            <person name="Chaidir N."/>
            <person name="Claudel C."/>
            <person name="Donnadieu C."/>
            <person name="Faraut T."/>
            <person name="Fievet G."/>
            <person name="Helmstetter N."/>
            <person name="King M."/>
            <person name="Knapp S.J."/>
            <person name="Lai Z."/>
            <person name="Le Paslier M.C."/>
            <person name="Lippi Y."/>
            <person name="Lorenzon L."/>
            <person name="Mandel J.R."/>
            <person name="Marage G."/>
            <person name="Marchand G."/>
            <person name="Marquand E."/>
            <person name="Bret-Mestries E."/>
            <person name="Morien E."/>
            <person name="Nambeesan S."/>
            <person name="Nguyen T."/>
            <person name="Pegot-Espagnet P."/>
            <person name="Pouilly N."/>
            <person name="Raftis F."/>
            <person name="Sallet E."/>
            <person name="Schiex T."/>
            <person name="Thomas J."/>
            <person name="Vandecasteele C."/>
            <person name="Vares D."/>
            <person name="Vear F."/>
            <person name="Vautrin S."/>
            <person name="Crespi M."/>
            <person name="Mangin B."/>
            <person name="Burke J.M."/>
            <person name="Salse J."/>
            <person name="Munos S."/>
            <person name="Vincourt P."/>
            <person name="Rieseberg L.H."/>
            <person name="Langlade N.B."/>
        </authorList>
    </citation>
    <scope>NUCLEOTIDE SEQUENCE</scope>
    <source>
        <tissue evidence="2">Leaves</tissue>
    </source>
</reference>
<feature type="region of interest" description="Disordered" evidence="1">
    <location>
        <begin position="124"/>
        <end position="145"/>
    </location>
</feature>
<proteinExistence type="predicted"/>
<protein>
    <submittedName>
        <fullName evidence="2">Uncharacterized protein</fullName>
    </submittedName>
</protein>
<organism evidence="2 3">
    <name type="scientific">Helianthus annuus</name>
    <name type="common">Common sunflower</name>
    <dbReference type="NCBI Taxonomy" id="4232"/>
    <lineage>
        <taxon>Eukaryota</taxon>
        <taxon>Viridiplantae</taxon>
        <taxon>Streptophyta</taxon>
        <taxon>Embryophyta</taxon>
        <taxon>Tracheophyta</taxon>
        <taxon>Spermatophyta</taxon>
        <taxon>Magnoliopsida</taxon>
        <taxon>eudicotyledons</taxon>
        <taxon>Gunneridae</taxon>
        <taxon>Pentapetalae</taxon>
        <taxon>asterids</taxon>
        <taxon>campanulids</taxon>
        <taxon>Asterales</taxon>
        <taxon>Asteraceae</taxon>
        <taxon>Asteroideae</taxon>
        <taxon>Heliantheae alliance</taxon>
        <taxon>Heliantheae</taxon>
        <taxon>Helianthus</taxon>
    </lineage>
</organism>
<feature type="compositionally biased region" description="Pro residues" evidence="1">
    <location>
        <begin position="124"/>
        <end position="141"/>
    </location>
</feature>
<reference evidence="2" key="2">
    <citation type="submission" date="2020-06" db="EMBL/GenBank/DDBJ databases">
        <title>Helianthus annuus Genome sequencing and assembly Release 2.</title>
        <authorList>
            <person name="Gouzy J."/>
            <person name="Langlade N."/>
            <person name="Munos S."/>
        </authorList>
    </citation>
    <scope>NUCLEOTIDE SEQUENCE</scope>
    <source>
        <tissue evidence="2">Leaves</tissue>
    </source>
</reference>
<feature type="region of interest" description="Disordered" evidence="1">
    <location>
        <begin position="65"/>
        <end position="107"/>
    </location>
</feature>
<keyword evidence="3" id="KW-1185">Reference proteome</keyword>
<dbReference type="Gramene" id="mRNA:HanXRQr2_Chr14g0637661">
    <property type="protein sequence ID" value="mRNA:HanXRQr2_Chr14g0637661"/>
    <property type="gene ID" value="HanXRQr2_Chr14g0637661"/>
</dbReference>